<dbReference type="InterPro" id="IPR018170">
    <property type="entry name" value="Aldo/ket_reductase_CS"/>
</dbReference>
<protein>
    <submittedName>
        <fullName evidence="8">Aldo/keto reductase</fullName>
    </submittedName>
</protein>
<feature type="binding site" evidence="5">
    <location>
        <position position="107"/>
    </location>
    <ligand>
        <name>substrate</name>
    </ligand>
</feature>
<comment type="similarity">
    <text evidence="1">Belongs to the aldo/keto reductase family.</text>
</comment>
<dbReference type="PANTHER" id="PTHR43827:SF3">
    <property type="entry name" value="NADP-DEPENDENT OXIDOREDUCTASE DOMAIN-CONTAINING PROTEIN"/>
    <property type="match status" value="1"/>
</dbReference>
<evidence type="ECO:0000256" key="5">
    <source>
        <dbReference type="PIRSR" id="PIRSR000097-2"/>
    </source>
</evidence>
<keyword evidence="2" id="KW-0521">NADP</keyword>
<dbReference type="PROSITE" id="PS00063">
    <property type="entry name" value="ALDOKETO_REDUCTASE_3"/>
    <property type="match status" value="1"/>
</dbReference>
<dbReference type="Gene3D" id="3.20.20.100">
    <property type="entry name" value="NADP-dependent oxidoreductase domain"/>
    <property type="match status" value="1"/>
</dbReference>
<dbReference type="Proteomes" id="UP000242432">
    <property type="component" value="Unassembled WGS sequence"/>
</dbReference>
<feature type="domain" description="NADP-dependent oxidoreductase" evidence="7">
    <location>
        <begin position="15"/>
        <end position="258"/>
    </location>
</feature>
<dbReference type="RefSeq" id="WP_078928415.1">
    <property type="nucleotide sequence ID" value="NZ_FUXX01000010.1"/>
</dbReference>
<dbReference type="FunFam" id="3.20.20.100:FF:000015">
    <property type="entry name" value="Oxidoreductase, aldo/keto reductase family"/>
    <property type="match status" value="1"/>
</dbReference>
<sequence>MQTFTLNDGNRIPAIGFGTYQIPADGSTYKAVKEALNLGYRHIDTAVAYFNEKEVGKAVNDSGIKRDEIFVTSKLWLQDYAYADAVKAIDKSLEKLNLDYIDLYLIHQPYGKVDEAWRAMEEAQKAGKIKSIGVSNMTVKIWDKFKDCFSVIPAVNQVEYHPMMQQKELSSLMSKHEVLLEAWAPLYQGNKLLLDNPVIKELAAKYNKTVAQIVLRFENQMGVIILPKSTHTDRIKENLEIFDFSLAEDEMKMIQTLNQEKGIHNPDNPGVGEWLLANFDVHRDD</sequence>
<dbReference type="AlphaFoldDB" id="A0A1T4V5L9"/>
<evidence type="ECO:0000256" key="1">
    <source>
        <dbReference type="ARBA" id="ARBA00007905"/>
    </source>
</evidence>
<evidence type="ECO:0000256" key="2">
    <source>
        <dbReference type="ARBA" id="ARBA00022857"/>
    </source>
</evidence>
<dbReference type="EMBL" id="FUXX01000010">
    <property type="protein sequence ID" value="SKA60249.1"/>
    <property type="molecule type" value="Genomic_DNA"/>
</dbReference>
<dbReference type="InterPro" id="IPR020471">
    <property type="entry name" value="AKR"/>
</dbReference>
<feature type="site" description="Lowers pKa of active site Tyr" evidence="6">
    <location>
        <position position="74"/>
    </location>
</feature>
<dbReference type="Pfam" id="PF00248">
    <property type="entry name" value="Aldo_ket_red"/>
    <property type="match status" value="1"/>
</dbReference>
<gene>
    <name evidence="8" type="ORF">SAMN02745213_00843</name>
</gene>
<dbReference type="InterPro" id="IPR023210">
    <property type="entry name" value="NADP_OxRdtase_dom"/>
</dbReference>
<dbReference type="PIRSF" id="PIRSF000097">
    <property type="entry name" value="AKR"/>
    <property type="match status" value="1"/>
</dbReference>
<evidence type="ECO:0000256" key="6">
    <source>
        <dbReference type="PIRSR" id="PIRSR000097-3"/>
    </source>
</evidence>
<organism evidence="8 9">
    <name type="scientific">Succinivibrio dextrinosolvens DSM 3072</name>
    <dbReference type="NCBI Taxonomy" id="1123324"/>
    <lineage>
        <taxon>Bacteria</taxon>
        <taxon>Pseudomonadati</taxon>
        <taxon>Pseudomonadota</taxon>
        <taxon>Gammaproteobacteria</taxon>
        <taxon>Aeromonadales</taxon>
        <taxon>Succinivibrionaceae</taxon>
        <taxon>Succinivibrio</taxon>
    </lineage>
</organism>
<dbReference type="InterPro" id="IPR036812">
    <property type="entry name" value="NAD(P)_OxRdtase_dom_sf"/>
</dbReference>
<dbReference type="PROSITE" id="PS00798">
    <property type="entry name" value="ALDOKETO_REDUCTASE_1"/>
    <property type="match status" value="1"/>
</dbReference>
<dbReference type="CDD" id="cd19133">
    <property type="entry name" value="AKR_AKR5F1"/>
    <property type="match status" value="1"/>
</dbReference>
<proteinExistence type="inferred from homology"/>
<dbReference type="SUPFAM" id="SSF51430">
    <property type="entry name" value="NAD(P)-linked oxidoreductase"/>
    <property type="match status" value="1"/>
</dbReference>
<name>A0A1T4V5L9_9GAMM</name>
<dbReference type="GO" id="GO:0016616">
    <property type="term" value="F:oxidoreductase activity, acting on the CH-OH group of donors, NAD or NADP as acceptor"/>
    <property type="evidence" value="ECO:0007669"/>
    <property type="project" value="UniProtKB-ARBA"/>
</dbReference>
<keyword evidence="3" id="KW-0560">Oxidoreductase</keyword>
<evidence type="ECO:0000313" key="8">
    <source>
        <dbReference type="EMBL" id="SKA60249.1"/>
    </source>
</evidence>
<reference evidence="9" key="1">
    <citation type="submission" date="2017-02" db="EMBL/GenBank/DDBJ databases">
        <authorList>
            <person name="Varghese N."/>
            <person name="Submissions S."/>
        </authorList>
    </citation>
    <scope>NUCLEOTIDE SEQUENCE [LARGE SCALE GENOMIC DNA]</scope>
    <source>
        <strain evidence="9">DSM 3072</strain>
    </source>
</reference>
<dbReference type="PRINTS" id="PR00069">
    <property type="entry name" value="ALDKETRDTASE"/>
</dbReference>
<dbReference type="STRING" id="83771.SAMN02910357_01760"/>
<dbReference type="PANTHER" id="PTHR43827">
    <property type="entry name" value="2,5-DIKETO-D-GLUCONIC ACID REDUCTASE"/>
    <property type="match status" value="1"/>
</dbReference>
<keyword evidence="9" id="KW-1185">Reference proteome</keyword>
<evidence type="ECO:0000256" key="4">
    <source>
        <dbReference type="PIRSR" id="PIRSR000097-1"/>
    </source>
</evidence>
<evidence type="ECO:0000313" key="9">
    <source>
        <dbReference type="Proteomes" id="UP000242432"/>
    </source>
</evidence>
<accession>A0A1T4V5L9</accession>
<feature type="active site" description="Proton donor" evidence="4">
    <location>
        <position position="49"/>
    </location>
</feature>
<evidence type="ECO:0000256" key="3">
    <source>
        <dbReference type="ARBA" id="ARBA00023002"/>
    </source>
</evidence>
<evidence type="ECO:0000259" key="7">
    <source>
        <dbReference type="Pfam" id="PF00248"/>
    </source>
</evidence>